<dbReference type="Pfam" id="PF13481">
    <property type="entry name" value="AAA_25"/>
    <property type="match status" value="1"/>
</dbReference>
<feature type="domain" description="Primase C-terminal 2" evidence="2">
    <location>
        <begin position="8"/>
        <end position="80"/>
    </location>
</feature>
<evidence type="ECO:0000313" key="3">
    <source>
        <dbReference type="EMBL" id="HIZ47371.1"/>
    </source>
</evidence>
<name>A0A9D2F1J0_9FIRM</name>
<dbReference type="SUPFAM" id="SSF52540">
    <property type="entry name" value="P-loop containing nucleoside triphosphate hydrolases"/>
    <property type="match status" value="1"/>
</dbReference>
<dbReference type="GO" id="GO:0016817">
    <property type="term" value="F:hydrolase activity, acting on acid anhydrides"/>
    <property type="evidence" value="ECO:0007669"/>
    <property type="project" value="InterPro"/>
</dbReference>
<dbReference type="InterPro" id="IPR014819">
    <property type="entry name" value="PriCT_2"/>
</dbReference>
<sequence>MTDPNELQQALDAISPGSCTYQEWLAVGMGLKEAGMPVSAWEQWSARDGSRYHKGECAHKWETFRGSPSPVTQNSIFKLARDHGWTGPADKELDWDDEIRVTPASDGRIVDPHWLDVPELAIPPADAPWDPAAQLTAYLRALFEPADHVAYVTESFMDKDKRRPTKGCWDRTAERLIQELQACGGDIGRVLGDYDPEVGAWICFNPVDGQGRRDSNITEYRYALVESDEQDLDRQAAIIHQMELPLAALVYSGGKSIHAIVKVDAPDYTEYRKRVDYLYGVCKKNGLAIDQQNRNPSRLSRMPGILRGGQKQCLLETNTGKSCWQEWQDWIESATDDLPDTENMADSWDDLPPLADPLIDGVLRQGHKMLLAGPSKAGKSFALIELCICIAEGRPWLGRFGCAQGRVLYINLELDRASCLHRFRDVYDALGYPPDHVGCIDLWNLRGASVPMDKLAPKLIRRAAKKDYIAIVLDPIYKVITGDENSADQMAKFCNQFDLVCRELGCAVIYCHHHSKGAQGGKRSMDRASGSGVFARDPDAMLDMTELTPTDAIRKQLENRAACAACKAALDRRGLEDAYSQDDALSRTQMLDICKEQLSLADRRQLDADIEAATRRALAQTAWRIEGTLREFARFDPVNLWFDYPIHKLDNGLLEDLQPEMDPRSTGRQGAAKRWGSGKEDASKKLKKDLSDAFEASMIDGEVTIYSMAEYMDLKPRTVKSRLKADGGYWIDGEKVGRKEPGYRG</sequence>
<organism evidence="3 4">
    <name type="scientific">Candidatus Gemmiger excrementavium</name>
    <dbReference type="NCBI Taxonomy" id="2838608"/>
    <lineage>
        <taxon>Bacteria</taxon>
        <taxon>Bacillati</taxon>
        <taxon>Bacillota</taxon>
        <taxon>Clostridia</taxon>
        <taxon>Eubacteriales</taxon>
        <taxon>Gemmiger</taxon>
    </lineage>
</organism>
<gene>
    <name evidence="3" type="ORF">H9810_01440</name>
</gene>
<accession>A0A9D2F1J0</accession>
<reference evidence="3" key="1">
    <citation type="journal article" date="2021" name="PeerJ">
        <title>Extensive microbial diversity within the chicken gut microbiome revealed by metagenomics and culture.</title>
        <authorList>
            <person name="Gilroy R."/>
            <person name="Ravi A."/>
            <person name="Getino M."/>
            <person name="Pursley I."/>
            <person name="Horton D.L."/>
            <person name="Alikhan N.F."/>
            <person name="Baker D."/>
            <person name="Gharbi K."/>
            <person name="Hall N."/>
            <person name="Watson M."/>
            <person name="Adriaenssens E.M."/>
            <person name="Foster-Nyarko E."/>
            <person name="Jarju S."/>
            <person name="Secka A."/>
            <person name="Antonio M."/>
            <person name="Oren A."/>
            <person name="Chaudhuri R.R."/>
            <person name="La Ragione R."/>
            <person name="Hildebrand F."/>
            <person name="Pallen M.J."/>
        </authorList>
    </citation>
    <scope>NUCLEOTIDE SEQUENCE</scope>
    <source>
        <strain evidence="3">3436</strain>
    </source>
</reference>
<reference evidence="3" key="2">
    <citation type="submission" date="2021-04" db="EMBL/GenBank/DDBJ databases">
        <authorList>
            <person name="Gilroy R."/>
        </authorList>
    </citation>
    <scope>NUCLEOTIDE SEQUENCE</scope>
    <source>
        <strain evidence="3">3436</strain>
    </source>
</reference>
<dbReference type="CDD" id="cd01125">
    <property type="entry name" value="RepA_RSF1010_like"/>
    <property type="match status" value="1"/>
</dbReference>
<feature type="region of interest" description="Disordered" evidence="1">
    <location>
        <begin position="660"/>
        <end position="680"/>
    </location>
</feature>
<comment type="caution">
    <text evidence="3">The sequence shown here is derived from an EMBL/GenBank/DDBJ whole genome shotgun (WGS) entry which is preliminary data.</text>
</comment>
<evidence type="ECO:0000313" key="4">
    <source>
        <dbReference type="Proteomes" id="UP000824031"/>
    </source>
</evidence>
<protein>
    <submittedName>
        <fullName evidence="3">AAA family ATPase</fullName>
    </submittedName>
</protein>
<proteinExistence type="predicted"/>
<dbReference type="AlphaFoldDB" id="A0A9D2F1J0"/>
<evidence type="ECO:0000256" key="1">
    <source>
        <dbReference type="SAM" id="MobiDB-lite"/>
    </source>
</evidence>
<evidence type="ECO:0000259" key="2">
    <source>
        <dbReference type="Pfam" id="PF08707"/>
    </source>
</evidence>
<dbReference type="EMBL" id="DXBO01000022">
    <property type="protein sequence ID" value="HIZ47371.1"/>
    <property type="molecule type" value="Genomic_DNA"/>
</dbReference>
<dbReference type="Gene3D" id="3.40.50.300">
    <property type="entry name" value="P-loop containing nucleotide triphosphate hydrolases"/>
    <property type="match status" value="1"/>
</dbReference>
<dbReference type="InterPro" id="IPR027417">
    <property type="entry name" value="P-loop_NTPase"/>
</dbReference>
<dbReference type="InterPro" id="IPR038724">
    <property type="entry name" value="RepA"/>
</dbReference>
<dbReference type="Pfam" id="PF08707">
    <property type="entry name" value="PriCT_2"/>
    <property type="match status" value="1"/>
</dbReference>
<dbReference type="Proteomes" id="UP000824031">
    <property type="component" value="Unassembled WGS sequence"/>
</dbReference>